<dbReference type="PANTHER" id="PTHR43792:SF1">
    <property type="entry name" value="N-ACETYLTRANSFERASE DOMAIN-CONTAINING PROTEIN"/>
    <property type="match status" value="1"/>
</dbReference>
<dbReference type="GO" id="GO:0016747">
    <property type="term" value="F:acyltransferase activity, transferring groups other than amino-acyl groups"/>
    <property type="evidence" value="ECO:0007669"/>
    <property type="project" value="InterPro"/>
</dbReference>
<keyword evidence="4" id="KW-1185">Reference proteome</keyword>
<evidence type="ECO:0000259" key="2">
    <source>
        <dbReference type="PROSITE" id="PS51186"/>
    </source>
</evidence>
<comment type="caution">
    <text evidence="3">The sequence shown here is derived from an EMBL/GenBank/DDBJ whole genome shotgun (WGS) entry which is preliminary data.</text>
</comment>
<organism evidence="3 4">
    <name type="scientific">Agromyces mariniharenae</name>
    <dbReference type="NCBI Taxonomy" id="2604423"/>
    <lineage>
        <taxon>Bacteria</taxon>
        <taxon>Bacillati</taxon>
        <taxon>Actinomycetota</taxon>
        <taxon>Actinomycetes</taxon>
        <taxon>Micrococcales</taxon>
        <taxon>Microbacteriaceae</taxon>
        <taxon>Agromyces</taxon>
    </lineage>
</organism>
<name>A0A5S4V995_9MICO</name>
<dbReference type="Pfam" id="PF13302">
    <property type="entry name" value="Acetyltransf_3"/>
    <property type="match status" value="1"/>
</dbReference>
<dbReference type="PANTHER" id="PTHR43792">
    <property type="entry name" value="GNAT FAMILY, PUTATIVE (AFU_ORTHOLOGUE AFUA_3G00765)-RELATED-RELATED"/>
    <property type="match status" value="1"/>
</dbReference>
<dbReference type="EMBL" id="VSSB01000001">
    <property type="protein sequence ID" value="TYL54649.1"/>
    <property type="molecule type" value="Genomic_DNA"/>
</dbReference>
<proteinExistence type="predicted"/>
<evidence type="ECO:0000256" key="1">
    <source>
        <dbReference type="SAM" id="MobiDB-lite"/>
    </source>
</evidence>
<dbReference type="InterPro" id="IPR016181">
    <property type="entry name" value="Acyl_CoA_acyltransferase"/>
</dbReference>
<protein>
    <submittedName>
        <fullName evidence="3">GNAT family N-acetyltransferase</fullName>
    </submittedName>
</protein>
<feature type="region of interest" description="Disordered" evidence="1">
    <location>
        <begin position="45"/>
        <end position="75"/>
    </location>
</feature>
<gene>
    <name evidence="3" type="ORF">FYC51_07185</name>
</gene>
<dbReference type="SUPFAM" id="SSF55729">
    <property type="entry name" value="Acyl-CoA N-acyltransferases (Nat)"/>
    <property type="match status" value="1"/>
</dbReference>
<dbReference type="Gene3D" id="3.40.630.30">
    <property type="match status" value="1"/>
</dbReference>
<sequence>MDRRARGPLRREARRDRAGGARVVDPVGVGVERCHVDGCRGAGRAGRRLVSGAPSTSDLLDDPGRPAAAAADGPPALRFPYDAAPLTEEPLRTERLVLRPLEASDAAEVYEYQRIPEVLRYLPWPMRERAEAYAHTARRAAGRVLAADGDFVFFAAILPGSAADEPAAGARDRLIGDFMIRVSSVQHAQLELGWVLHPDVQGRGYAREAAAALRDFAFEHLNPHRVQAFLDARNAASAALCERLGMRREASLLEEEYNDGEWQDTAVYGILRREWAALRA</sequence>
<feature type="domain" description="N-acetyltransferase" evidence="2">
    <location>
        <begin position="96"/>
        <end position="274"/>
    </location>
</feature>
<keyword evidence="3" id="KW-0808">Transferase</keyword>
<evidence type="ECO:0000313" key="3">
    <source>
        <dbReference type="EMBL" id="TYL54649.1"/>
    </source>
</evidence>
<dbReference type="InterPro" id="IPR051531">
    <property type="entry name" value="N-acetyltransferase"/>
</dbReference>
<dbReference type="Proteomes" id="UP000325243">
    <property type="component" value="Unassembled WGS sequence"/>
</dbReference>
<evidence type="ECO:0000313" key="4">
    <source>
        <dbReference type="Proteomes" id="UP000325243"/>
    </source>
</evidence>
<feature type="compositionally biased region" description="Low complexity" evidence="1">
    <location>
        <begin position="65"/>
        <end position="75"/>
    </location>
</feature>
<dbReference type="InterPro" id="IPR000182">
    <property type="entry name" value="GNAT_dom"/>
</dbReference>
<accession>A0A5S4V995</accession>
<dbReference type="PROSITE" id="PS51186">
    <property type="entry name" value="GNAT"/>
    <property type="match status" value="1"/>
</dbReference>
<reference evidence="3 4" key="1">
    <citation type="submission" date="2019-08" db="EMBL/GenBank/DDBJ databases">
        <authorList>
            <person name="Hu J."/>
        </authorList>
    </citation>
    <scope>NUCLEOTIDE SEQUENCE [LARGE SCALE GENOMIC DNA]</scope>
    <source>
        <strain evidence="3 4">NEAU-184</strain>
    </source>
</reference>
<dbReference type="AlphaFoldDB" id="A0A5S4V995"/>